<dbReference type="GO" id="GO:0030170">
    <property type="term" value="F:pyridoxal phosphate binding"/>
    <property type="evidence" value="ECO:0007669"/>
    <property type="project" value="UniProtKB-UniRule"/>
</dbReference>
<dbReference type="SUPFAM" id="SSF51419">
    <property type="entry name" value="PLP-binding barrel"/>
    <property type="match status" value="1"/>
</dbReference>
<evidence type="ECO:0000256" key="6">
    <source>
        <dbReference type="ARBA" id="ARBA00023157"/>
    </source>
</evidence>
<keyword evidence="14" id="KW-1185">Reference proteome</keyword>
<dbReference type="CDD" id="cd06826">
    <property type="entry name" value="PLPDE_III_AR2"/>
    <property type="match status" value="1"/>
</dbReference>
<dbReference type="Pfam" id="PF01168">
    <property type="entry name" value="Ala_racemase_N"/>
    <property type="match status" value="1"/>
</dbReference>
<keyword evidence="7 9" id="KW-0413">Isomerase</keyword>
<evidence type="ECO:0000259" key="12">
    <source>
        <dbReference type="SMART" id="SM01005"/>
    </source>
</evidence>
<comment type="subcellular location">
    <subcellularLocation>
        <location evidence="2 9">Periplasm</location>
    </subcellularLocation>
</comment>
<dbReference type="AlphaFoldDB" id="A0A090IR90"/>
<dbReference type="EC" id="5.1.1.10" evidence="9"/>
<dbReference type="SUPFAM" id="SSF50621">
    <property type="entry name" value="Alanine racemase C-terminal domain-like"/>
    <property type="match status" value="1"/>
</dbReference>
<evidence type="ECO:0000313" key="13">
    <source>
        <dbReference type="EMBL" id="CED70800.1"/>
    </source>
</evidence>
<dbReference type="HOGENOM" id="CLU_028393_2_2_6"/>
<dbReference type="PANTHER" id="PTHR30511">
    <property type="entry name" value="ALANINE RACEMASE"/>
    <property type="match status" value="1"/>
</dbReference>
<dbReference type="NCBIfam" id="TIGR00492">
    <property type="entry name" value="alr"/>
    <property type="match status" value="1"/>
</dbReference>
<dbReference type="InterPro" id="IPR011079">
    <property type="entry name" value="Ala_racemase_C"/>
</dbReference>
<dbReference type="PROSITE" id="PS00395">
    <property type="entry name" value="ALANINE_RACEMASE"/>
    <property type="match status" value="1"/>
</dbReference>
<evidence type="ECO:0000256" key="7">
    <source>
        <dbReference type="ARBA" id="ARBA00023235"/>
    </source>
</evidence>
<sequence precursor="true">MKFTKCALALSLVFPAVATSAPLLSLDTLTNQEKIQQTNAWLEIDTKAFQHNIDTLKQTLSESTKVCAIMKADAYGNGIEGLMASVIDRNVDCIGITSNEEARIVRAKGFEGEIMRVRAATPNEIQSGLDYQIEELIGSSEQANTIAKLAKKNNTIIPVHLAINAGGMGRNGLDLTQLEGKKEALNIAFNGHINIVGIMTHFPNESVEEIRTKLNLFKQESQWLIDEAQLNRENITLHVANSYTTINLPEAHLDMVRPGGLLYGDMPSNPEYKRIVRFKTSVASLNYLPKGSTIGYSSTYVLGRDSILANLPLGYSDGYVRSIGNNGYVLINGQKANVVGVTSMNTTMVDVTDIADVQPGDEVVLFGSQNEETIETKEMEAFSSRSMPELYVIWGATNPKVYF</sequence>
<dbReference type="NCBIfam" id="NF009879">
    <property type="entry name" value="PRK13340.1-4"/>
    <property type="match status" value="1"/>
</dbReference>
<dbReference type="InterPro" id="IPR043698">
    <property type="entry name" value="Racemase_Bsr/Lyr"/>
</dbReference>
<evidence type="ECO:0000256" key="2">
    <source>
        <dbReference type="ARBA" id="ARBA00004418"/>
    </source>
</evidence>
<feature type="active site" description="Proton acceptor" evidence="9">
    <location>
        <position position="71"/>
    </location>
</feature>
<dbReference type="PATRIC" id="fig|80852.17.peg.717"/>
<accession>A0A090IR90</accession>
<comment type="cofactor">
    <cofactor evidence="1 9 10">
        <name>pyridoxal 5'-phosphate</name>
        <dbReference type="ChEBI" id="CHEBI:597326"/>
    </cofactor>
</comment>
<keyword evidence="4 9" id="KW-0574">Periplasm</keyword>
<feature type="active site" description="Proton acceptor" evidence="9">
    <location>
        <position position="296"/>
    </location>
</feature>
<comment type="function">
    <text evidence="9">Amino-acid racemase able to utilize a broad range of substrates.</text>
</comment>
<feature type="domain" description="Alanine racemase C-terminal" evidence="12">
    <location>
        <begin position="275"/>
        <end position="403"/>
    </location>
</feature>
<feature type="signal peptide" evidence="9">
    <location>
        <begin position="1"/>
        <end position="18"/>
    </location>
</feature>
<dbReference type="HAMAP" id="MF_02212">
    <property type="entry name" value="Bsr_racemase"/>
    <property type="match status" value="1"/>
</dbReference>
<evidence type="ECO:0000256" key="4">
    <source>
        <dbReference type="ARBA" id="ARBA00022764"/>
    </source>
</evidence>
<dbReference type="InterPro" id="IPR029066">
    <property type="entry name" value="PLP-binding_barrel"/>
</dbReference>
<dbReference type="Proteomes" id="UP000032427">
    <property type="component" value="Chromosome 1"/>
</dbReference>
<dbReference type="InterPro" id="IPR000821">
    <property type="entry name" value="Ala_racemase"/>
</dbReference>
<feature type="chain" id="PRO_5026403148" description="Broad specificity amino-acid racemase" evidence="9">
    <location>
        <begin position="19"/>
        <end position="403"/>
    </location>
</feature>
<dbReference type="PRINTS" id="PR00992">
    <property type="entry name" value="ALARACEMASE"/>
</dbReference>
<feature type="binding site" evidence="9 11">
    <location>
        <position position="170"/>
    </location>
    <ligand>
        <name>substrate</name>
    </ligand>
</feature>
<dbReference type="InterPro" id="IPR001608">
    <property type="entry name" value="Ala_racemase_N"/>
</dbReference>
<comment type="catalytic activity">
    <reaction evidence="9">
        <text>L-arginine = D-arginine</text>
        <dbReference type="Rhea" id="RHEA:18069"/>
        <dbReference type="ChEBI" id="CHEBI:32682"/>
        <dbReference type="ChEBI" id="CHEBI:32689"/>
    </reaction>
</comment>
<dbReference type="GO" id="GO:0047679">
    <property type="term" value="F:arginine racemase activity"/>
    <property type="evidence" value="ECO:0007669"/>
    <property type="project" value="RHEA"/>
</dbReference>
<evidence type="ECO:0000256" key="10">
    <source>
        <dbReference type="PIRSR" id="PIRSR600821-50"/>
    </source>
</evidence>
<feature type="binding site" evidence="9 11">
    <location>
        <position position="344"/>
    </location>
    <ligand>
        <name>substrate</name>
    </ligand>
</feature>
<evidence type="ECO:0000256" key="8">
    <source>
        <dbReference type="ARBA" id="ARBA00023456"/>
    </source>
</evidence>
<dbReference type="InterPro" id="IPR020622">
    <property type="entry name" value="Ala_racemase_pyridoxalP-BS"/>
</dbReference>
<keyword evidence="6 9" id="KW-1015">Disulfide bond</keyword>
<dbReference type="GO" id="GO:0008784">
    <property type="term" value="F:alanine racemase activity"/>
    <property type="evidence" value="ECO:0007669"/>
    <property type="project" value="InterPro"/>
</dbReference>
<evidence type="ECO:0000256" key="5">
    <source>
        <dbReference type="ARBA" id="ARBA00022898"/>
    </source>
</evidence>
<gene>
    <name evidence="13" type="primary">alr</name>
    <name evidence="13" type="ORF">AWOD_I_0706</name>
</gene>
<dbReference type="Gene3D" id="2.40.37.10">
    <property type="entry name" value="Lyase, Ornithine Decarboxylase, Chain A, domain 1"/>
    <property type="match status" value="1"/>
</dbReference>
<dbReference type="GO" id="GO:0030632">
    <property type="term" value="P:D-alanine biosynthetic process"/>
    <property type="evidence" value="ECO:0007669"/>
    <property type="project" value="TreeGrafter"/>
</dbReference>
<keyword evidence="5 9" id="KW-0663">Pyridoxal phosphate</keyword>
<dbReference type="STRING" id="80852.AWOD_I_0706"/>
<dbReference type="OrthoDB" id="9813814at2"/>
<dbReference type="EMBL" id="LN554846">
    <property type="protein sequence ID" value="CED70800.1"/>
    <property type="molecule type" value="Genomic_DNA"/>
</dbReference>
<evidence type="ECO:0000313" key="14">
    <source>
        <dbReference type="Proteomes" id="UP000032427"/>
    </source>
</evidence>
<evidence type="ECO:0000256" key="1">
    <source>
        <dbReference type="ARBA" id="ARBA00001933"/>
    </source>
</evidence>
<dbReference type="Gene3D" id="3.20.20.10">
    <property type="entry name" value="Alanine racemase"/>
    <property type="match status" value="1"/>
</dbReference>
<dbReference type="PANTHER" id="PTHR30511:SF0">
    <property type="entry name" value="ALANINE RACEMASE, CATABOLIC-RELATED"/>
    <property type="match status" value="1"/>
</dbReference>
<dbReference type="InterPro" id="IPR009006">
    <property type="entry name" value="Ala_racemase/Decarboxylase_C"/>
</dbReference>
<evidence type="ECO:0000256" key="3">
    <source>
        <dbReference type="ARBA" id="ARBA00022729"/>
    </source>
</evidence>
<comment type="catalytic activity">
    <reaction evidence="9">
        <text>L-lysine = D-lysine</text>
        <dbReference type="Rhea" id="RHEA:22864"/>
        <dbReference type="ChEBI" id="CHEBI:32551"/>
        <dbReference type="ChEBI" id="CHEBI:32557"/>
    </reaction>
</comment>
<name>A0A090IR90_9GAMM</name>
<comment type="catalytic activity">
    <reaction evidence="9">
        <text>an L-alpha-amino acid = a D-alpha-amino acid</text>
        <dbReference type="Rhea" id="RHEA:18317"/>
        <dbReference type="ChEBI" id="CHEBI:59869"/>
        <dbReference type="ChEBI" id="CHEBI:59871"/>
        <dbReference type="EC" id="5.1.1.10"/>
    </reaction>
</comment>
<dbReference type="GeneID" id="28540265"/>
<feature type="disulfide bond" evidence="9">
    <location>
        <begin position="67"/>
        <end position="93"/>
    </location>
</feature>
<proteinExistence type="inferred from homology"/>
<dbReference type="SMART" id="SM01005">
    <property type="entry name" value="Ala_racemase_C"/>
    <property type="match status" value="1"/>
</dbReference>
<dbReference type="Pfam" id="PF00842">
    <property type="entry name" value="Ala_racemase_C"/>
    <property type="match status" value="1"/>
</dbReference>
<dbReference type="GO" id="GO:0018113">
    <property type="term" value="F:lysine racemase activity"/>
    <property type="evidence" value="ECO:0007669"/>
    <property type="project" value="RHEA"/>
</dbReference>
<protein>
    <recommendedName>
        <fullName evidence="9">Broad specificity amino-acid racemase</fullName>
        <ecNumber evidence="9">5.1.1.10</ecNumber>
    </recommendedName>
</protein>
<evidence type="ECO:0000256" key="11">
    <source>
        <dbReference type="PIRSR" id="PIRSR600821-52"/>
    </source>
</evidence>
<reference evidence="14" key="1">
    <citation type="submission" date="2014-09" db="EMBL/GenBank/DDBJ databases">
        <authorList>
            <person name="Hjerde E."/>
        </authorList>
    </citation>
    <scope>NUCLEOTIDE SEQUENCE [LARGE SCALE GENOMIC DNA]</scope>
    <source>
        <strain evidence="14">06/09/139</strain>
    </source>
</reference>
<feature type="modified residue" description="N6-(pyridoxal phosphate)lysine" evidence="9 10">
    <location>
        <position position="71"/>
    </location>
</feature>
<keyword evidence="3 9" id="KW-0732">Signal</keyword>
<comment type="similarity">
    <text evidence="8 9">Belongs to the alanine racemase family. Bsr subfamily.</text>
</comment>
<organism evidence="13 14">
    <name type="scientific">Aliivibrio wodanis</name>
    <dbReference type="NCBI Taxonomy" id="80852"/>
    <lineage>
        <taxon>Bacteria</taxon>
        <taxon>Pseudomonadati</taxon>
        <taxon>Pseudomonadota</taxon>
        <taxon>Gammaproteobacteria</taxon>
        <taxon>Vibrionales</taxon>
        <taxon>Vibrionaceae</taxon>
        <taxon>Aliivibrio</taxon>
    </lineage>
</organism>
<dbReference type="KEGG" id="awd:AWOD_I_0706"/>
<dbReference type="GO" id="GO:0042597">
    <property type="term" value="C:periplasmic space"/>
    <property type="evidence" value="ECO:0007669"/>
    <property type="project" value="UniProtKB-SubCell"/>
</dbReference>
<dbReference type="GO" id="GO:0005829">
    <property type="term" value="C:cytosol"/>
    <property type="evidence" value="ECO:0007669"/>
    <property type="project" value="TreeGrafter"/>
</dbReference>
<evidence type="ECO:0000256" key="9">
    <source>
        <dbReference type="HAMAP-Rule" id="MF_02212"/>
    </source>
</evidence>